<reference evidence="2" key="1">
    <citation type="journal article" date="2020" name="Nat. Genet.">
        <title>Genomic diversifications of five Gossypium allopolyploid species and their impact on cotton improvement.</title>
        <authorList>
            <person name="Chen Z.J."/>
            <person name="Sreedasyam A."/>
            <person name="Ando A."/>
            <person name="Song Q."/>
            <person name="De Santiago L.M."/>
            <person name="Hulse-Kemp A.M."/>
            <person name="Ding M."/>
            <person name="Ye W."/>
            <person name="Kirkbride R.C."/>
            <person name="Jenkins J."/>
            <person name="Plott C."/>
            <person name="Lovell J."/>
            <person name="Lin Y.M."/>
            <person name="Vaughn R."/>
            <person name="Liu B."/>
            <person name="Simpson S."/>
            <person name="Scheffler B.E."/>
            <person name="Wen L."/>
            <person name="Saski C.A."/>
            <person name="Grover C.E."/>
            <person name="Hu G."/>
            <person name="Conover J.L."/>
            <person name="Carlson J.W."/>
            <person name="Shu S."/>
            <person name="Boston L.B."/>
            <person name="Williams M."/>
            <person name="Peterson D.G."/>
            <person name="McGee K."/>
            <person name="Jones D.C."/>
            <person name="Wendel J.F."/>
            <person name="Stelly D.M."/>
            <person name="Grimwood J."/>
            <person name="Schmutz J."/>
        </authorList>
    </citation>
    <scope>NUCLEOTIDE SEQUENCE [LARGE SCALE GENOMIC DNA]</scope>
    <source>
        <strain evidence="2">cv. 3-79</strain>
    </source>
</reference>
<sequence>MAILFLIIDGVRFIVSTLWDLQELRFAAIFDDASSLTFTLFVTAVSCFIAMRS</sequence>
<dbReference type="AlphaFoldDB" id="A0A5J5T0V8"/>
<name>A0A5J5T0V8_GOSBA</name>
<protein>
    <submittedName>
        <fullName evidence="1">Uncharacterized protein</fullName>
    </submittedName>
</protein>
<organism evidence="1 2">
    <name type="scientific">Gossypium barbadense</name>
    <name type="common">Sea Island cotton</name>
    <name type="synonym">Hibiscus barbadensis</name>
    <dbReference type="NCBI Taxonomy" id="3634"/>
    <lineage>
        <taxon>Eukaryota</taxon>
        <taxon>Viridiplantae</taxon>
        <taxon>Streptophyta</taxon>
        <taxon>Embryophyta</taxon>
        <taxon>Tracheophyta</taxon>
        <taxon>Spermatophyta</taxon>
        <taxon>Magnoliopsida</taxon>
        <taxon>eudicotyledons</taxon>
        <taxon>Gunneridae</taxon>
        <taxon>Pentapetalae</taxon>
        <taxon>rosids</taxon>
        <taxon>malvids</taxon>
        <taxon>Malvales</taxon>
        <taxon>Malvaceae</taxon>
        <taxon>Malvoideae</taxon>
        <taxon>Gossypium</taxon>
    </lineage>
</organism>
<keyword evidence="2" id="KW-1185">Reference proteome</keyword>
<dbReference type="EMBL" id="CM018214">
    <property type="protein sequence ID" value="KAB2047489.1"/>
    <property type="molecule type" value="Genomic_DNA"/>
</dbReference>
<dbReference type="OrthoDB" id="1662722at2759"/>
<accession>A0A5J5T0V8</accession>
<evidence type="ECO:0000313" key="2">
    <source>
        <dbReference type="Proteomes" id="UP000327439"/>
    </source>
</evidence>
<evidence type="ECO:0000313" key="1">
    <source>
        <dbReference type="EMBL" id="KAB2047489.1"/>
    </source>
</evidence>
<gene>
    <name evidence="1" type="ORF">ES319_A13G049100v1</name>
</gene>
<dbReference type="Proteomes" id="UP000327439">
    <property type="component" value="Chromosome A13"/>
</dbReference>
<proteinExistence type="predicted"/>